<dbReference type="PANTHER" id="PTHR37981:SF1">
    <property type="entry name" value="SGNH HYDROLASE-TYPE ESTERASE DOMAIN-CONTAINING PROTEIN"/>
    <property type="match status" value="1"/>
</dbReference>
<proteinExistence type="predicted"/>
<dbReference type="SUPFAM" id="SSF52266">
    <property type="entry name" value="SGNH hydrolase"/>
    <property type="match status" value="1"/>
</dbReference>
<evidence type="ECO:0000313" key="3">
    <source>
        <dbReference type="EMBL" id="KAB8069692.1"/>
    </source>
</evidence>
<dbReference type="Proteomes" id="UP000326565">
    <property type="component" value="Unassembled WGS sequence"/>
</dbReference>
<dbReference type="Pfam" id="PF14521">
    <property type="entry name" value="Aspzincin_M35"/>
    <property type="match status" value="1"/>
</dbReference>
<reference evidence="3 4" key="1">
    <citation type="submission" date="2019-04" db="EMBL/GenBank/DDBJ databases">
        <title>Friends and foes A comparative genomics study of 23 Aspergillus species from section Flavi.</title>
        <authorList>
            <consortium name="DOE Joint Genome Institute"/>
            <person name="Kjaerbolling I."/>
            <person name="Vesth T."/>
            <person name="Frisvad J.C."/>
            <person name="Nybo J.L."/>
            <person name="Theobald S."/>
            <person name="Kildgaard S."/>
            <person name="Isbrandt T."/>
            <person name="Kuo A."/>
            <person name="Sato A."/>
            <person name="Lyhne E.K."/>
            <person name="Kogle M.E."/>
            <person name="Wiebenga A."/>
            <person name="Kun R.S."/>
            <person name="Lubbers R.J."/>
            <person name="Makela M.R."/>
            <person name="Barry K."/>
            <person name="Chovatia M."/>
            <person name="Clum A."/>
            <person name="Daum C."/>
            <person name="Haridas S."/>
            <person name="He G."/>
            <person name="LaButti K."/>
            <person name="Lipzen A."/>
            <person name="Mondo S."/>
            <person name="Riley R."/>
            <person name="Salamov A."/>
            <person name="Simmons B.A."/>
            <person name="Magnuson J.K."/>
            <person name="Henrissat B."/>
            <person name="Mortensen U.H."/>
            <person name="Larsen T.O."/>
            <person name="Devries R.P."/>
            <person name="Grigoriev I.V."/>
            <person name="Machida M."/>
            <person name="Baker S.E."/>
            <person name="Andersen M.R."/>
        </authorList>
    </citation>
    <scope>NUCLEOTIDE SEQUENCE [LARGE SCALE GENOMIC DNA]</scope>
    <source>
        <strain evidence="3 4">CBS 151.66</strain>
    </source>
</reference>
<accession>A0A5N5WRH6</accession>
<sequence>MLSAAWVFLLLAFQAIQQAHGKAVFAHFMVTNSENYTSSDWETDMKLAKNAHIDAFALNMARQDPTNYHSLEMAFAAANTVGFKLFFSFDYAGNGPWDQDEVTDLIHKYGPNGAYFQHNSQPFVSTFEGPGNADDWISIKQKTNCFFVPDWSSVGAKPAMALAGGVADGLFSWSAWPWGNQTMDTYTDASYIQYLEGKPYMFAVSPWFYTSLPGYNKDWLWKGDSLWVDRWQELLALNPMPEFVQIISWNDYGESHYIGPVYDKALASLSIGRAPYDYITNMPHDGWRDILPFFIDMYKTGQGTLEFDPADVVEDRVYVAALFGNEVATVQVSFLKKSYFVSWDIIPDEKAGSGLYFGSVPFQPGPVTVEILKSDASIARARGMDISEGCRDGYQNFNAYVGRLSGIYDLDGQTKVPLGEQECVKGKGAYDFNDLCNFTCSYGYCPVGACTCEAMGVPRTKPKATGVTGYPAEGKDANYAGLCSFACNYGHCPTATCDTKKHPMPIPTVSDFLPPACVAGIGKGNVEGLCSFSCAYGYCPRNLCSCTKIGPLVEPPKKTSSGGMAQLGLDNVIGDLCDFTCSRGYCPTTACRSNEDVEASQITAHWVETPGAQCSEDKKKYILEELNYAKDMASTTADHLQQGEYFTTFFPESLTKKPDFAKGIAETYNRMSDLLGGGLKENFFKISCDQTTDGCKEKGWLAHMNDVTKTMNLCDEFFTDSLILKTKDRLETRPPTLREAQRSRSAIILHETAHTSYAMGGEPPAKDYVYGLIGCYWLPTGKYDRSCAPWWKQQVALAKKKKKPLPKPMCPDANGKEGICREEIAVKNADTYSFVAAGVYFTRKWGDKIPLGEIPPPPSLSKRDACPVIPADDYIIIDGPDDDDLNFQVTGYAHFGDSFAAGMGTGSTTWGSCRVGSNNYGQLLYQWMANPSIPFENMACSGDTTSELNNKINAWKNPLVANVGTLTMGGNDLDFASLVMDCLLTPHTWHWGSTNRQKCVDGENRARSLMKDTSANGLPYKLKEVYKGILAKSGRTDFHLFVAGYVGFFNHDTIDCDQSSFHYWWGGYKPAGDWPANRIVKLTIDLRKELNGLVDQLNQVIWDAVDAANKETGQTQVHFVDLQPSFDGHRWCESGSWHEPDSTVSSTYFFLSSWPDVTEYDAMESSLVNPEELNALKAAGSVQLPDPNSCEKTLGPGSDPVERLMCSMAQEVANDPSGPRAKQIANVNQALAKGDYNSQDIGFFSPTNQIKAFHPRSAGMALYRDAIIKSMKDVMG</sequence>
<dbReference type="InterPro" id="IPR024079">
    <property type="entry name" value="MetalloPept_cat_dom_sf"/>
</dbReference>
<feature type="signal peptide" evidence="1">
    <location>
        <begin position="1"/>
        <end position="21"/>
    </location>
</feature>
<dbReference type="AlphaFoldDB" id="A0A5N5WRH6"/>
<evidence type="ECO:0000259" key="2">
    <source>
        <dbReference type="Pfam" id="PF14521"/>
    </source>
</evidence>
<dbReference type="CDD" id="cd01823">
    <property type="entry name" value="SEST_like"/>
    <property type="match status" value="1"/>
</dbReference>
<dbReference type="CDD" id="cd11577">
    <property type="entry name" value="GH71"/>
    <property type="match status" value="1"/>
</dbReference>
<dbReference type="Gene3D" id="3.20.20.80">
    <property type="entry name" value="Glycosidases"/>
    <property type="match status" value="1"/>
</dbReference>
<dbReference type="Gene3D" id="3.40.390.10">
    <property type="entry name" value="Collagenase (Catalytic Domain)"/>
    <property type="match status" value="1"/>
</dbReference>
<dbReference type="GO" id="GO:0016788">
    <property type="term" value="F:hydrolase activity, acting on ester bonds"/>
    <property type="evidence" value="ECO:0007669"/>
    <property type="project" value="InterPro"/>
</dbReference>
<dbReference type="InterPro" id="IPR036514">
    <property type="entry name" value="SGNH_hydro_sf"/>
</dbReference>
<dbReference type="Gene3D" id="3.40.50.1110">
    <property type="entry name" value="SGNH hydrolase"/>
    <property type="match status" value="1"/>
</dbReference>
<dbReference type="SUPFAM" id="SSF55486">
    <property type="entry name" value="Metalloproteases ('zincins'), catalytic domain"/>
    <property type="match status" value="1"/>
</dbReference>
<gene>
    <name evidence="3" type="ORF">BDV29DRAFT_198503</name>
</gene>
<feature type="chain" id="PRO_5024917289" evidence="1">
    <location>
        <begin position="22"/>
        <end position="1276"/>
    </location>
</feature>
<feature type="domain" description="Lysine-specific metallo-endopeptidase" evidence="2">
    <location>
        <begin position="638"/>
        <end position="775"/>
    </location>
</feature>
<dbReference type="Pfam" id="PF03659">
    <property type="entry name" value="Glyco_hydro_71"/>
    <property type="match status" value="1"/>
</dbReference>
<dbReference type="EMBL" id="ML732330">
    <property type="protein sequence ID" value="KAB8069692.1"/>
    <property type="molecule type" value="Genomic_DNA"/>
</dbReference>
<evidence type="ECO:0000256" key="1">
    <source>
        <dbReference type="SAM" id="SignalP"/>
    </source>
</evidence>
<dbReference type="GO" id="GO:0006629">
    <property type="term" value="P:lipid metabolic process"/>
    <property type="evidence" value="ECO:0007669"/>
    <property type="project" value="TreeGrafter"/>
</dbReference>
<dbReference type="GO" id="GO:0004222">
    <property type="term" value="F:metalloendopeptidase activity"/>
    <property type="evidence" value="ECO:0007669"/>
    <property type="project" value="InterPro"/>
</dbReference>
<dbReference type="OrthoDB" id="1046782at2759"/>
<dbReference type="GO" id="GO:0051118">
    <property type="term" value="F:glucan endo-1,3-alpha-glucosidase activity"/>
    <property type="evidence" value="ECO:0007669"/>
    <property type="project" value="InterPro"/>
</dbReference>
<dbReference type="InterPro" id="IPR037460">
    <property type="entry name" value="SEST-like"/>
</dbReference>
<protein>
    <submittedName>
        <fullName evidence="3">Mutanase</fullName>
    </submittedName>
</protein>
<evidence type="ECO:0000313" key="4">
    <source>
        <dbReference type="Proteomes" id="UP000326565"/>
    </source>
</evidence>
<organism evidence="3 4">
    <name type="scientific">Aspergillus leporis</name>
    <dbReference type="NCBI Taxonomy" id="41062"/>
    <lineage>
        <taxon>Eukaryota</taxon>
        <taxon>Fungi</taxon>
        <taxon>Dikarya</taxon>
        <taxon>Ascomycota</taxon>
        <taxon>Pezizomycotina</taxon>
        <taxon>Eurotiomycetes</taxon>
        <taxon>Eurotiomycetidae</taxon>
        <taxon>Eurotiales</taxon>
        <taxon>Aspergillaceae</taxon>
        <taxon>Aspergillus</taxon>
        <taxon>Aspergillus subgen. Circumdati</taxon>
    </lineage>
</organism>
<keyword evidence="1" id="KW-0732">Signal</keyword>
<dbReference type="InterPro" id="IPR029463">
    <property type="entry name" value="Lys_MEP"/>
</dbReference>
<name>A0A5N5WRH6_9EURO</name>
<dbReference type="InterPro" id="IPR005197">
    <property type="entry name" value="Glyco_hydro_71"/>
</dbReference>
<dbReference type="PANTHER" id="PTHR37981">
    <property type="entry name" value="LIPASE 2"/>
    <property type="match status" value="1"/>
</dbReference>
<keyword evidence="4" id="KW-1185">Reference proteome</keyword>